<evidence type="ECO:0000313" key="2">
    <source>
        <dbReference type="Proteomes" id="UP001214043"/>
    </source>
</evidence>
<evidence type="ECO:0000313" key="1">
    <source>
        <dbReference type="EMBL" id="WDI30056.1"/>
    </source>
</evidence>
<accession>A0AAF0CDP9</accession>
<protein>
    <submittedName>
        <fullName evidence="1">Usg protein</fullName>
    </submittedName>
</protein>
<gene>
    <name evidence="1" type="ORF">PUV54_08800</name>
</gene>
<dbReference type="Pfam" id="PF06233">
    <property type="entry name" value="Usg"/>
    <property type="match status" value="1"/>
</dbReference>
<dbReference type="EMBL" id="CP118166">
    <property type="protein sequence ID" value="WDI30056.1"/>
    <property type="molecule type" value="Genomic_DNA"/>
</dbReference>
<organism evidence="1 2">
    <name type="scientific">Hyphococcus flavus</name>
    <dbReference type="NCBI Taxonomy" id="1866326"/>
    <lineage>
        <taxon>Bacteria</taxon>
        <taxon>Pseudomonadati</taxon>
        <taxon>Pseudomonadota</taxon>
        <taxon>Alphaproteobacteria</taxon>
        <taxon>Parvularculales</taxon>
        <taxon>Parvularculaceae</taxon>
        <taxon>Hyphococcus</taxon>
    </lineage>
</organism>
<proteinExistence type="predicted"/>
<name>A0AAF0CDP9_9PROT</name>
<reference evidence="1" key="1">
    <citation type="submission" date="2023-02" db="EMBL/GenBank/DDBJ databases">
        <title>Genome sequence of Hyphococcus flavus.</title>
        <authorList>
            <person name="Rong J.-C."/>
            <person name="Zhao Q."/>
            <person name="Yi M."/>
            <person name="Wu J.-Y."/>
        </authorList>
    </citation>
    <scope>NUCLEOTIDE SEQUENCE</scope>
    <source>
        <strain evidence="1">MCCC 1K03223</strain>
    </source>
</reference>
<dbReference type="Proteomes" id="UP001214043">
    <property type="component" value="Chromosome"/>
</dbReference>
<dbReference type="RefSeq" id="WP_274491843.1">
    <property type="nucleotide sequence ID" value="NZ_CP118166.1"/>
</dbReference>
<dbReference type="KEGG" id="hfl:PUV54_08800"/>
<dbReference type="AlphaFoldDB" id="A0AAF0CDP9"/>
<sequence>MGSELSFKKQMLGYRLATAEILYHLPDHPKLLQSYVWQDYDIAPSYPVLQKFLGFWTRELEGPIHSVRLAGKKLIGAADLKSVSAFGLN</sequence>
<dbReference type="InterPro" id="IPR009354">
    <property type="entry name" value="Usg"/>
</dbReference>
<keyword evidence="2" id="KW-1185">Reference proteome</keyword>